<protein>
    <recommendedName>
        <fullName evidence="1">F-box domain-containing protein</fullName>
    </recommendedName>
</protein>
<dbReference type="Pfam" id="PF00646">
    <property type="entry name" value="F-box"/>
    <property type="match status" value="2"/>
</dbReference>
<dbReference type="Pfam" id="PF07735">
    <property type="entry name" value="FBA_2"/>
    <property type="match status" value="1"/>
</dbReference>
<dbReference type="Proteomes" id="UP000008281">
    <property type="component" value="Unassembled WGS sequence"/>
</dbReference>
<accession>E3M3Y7</accession>
<dbReference type="InterPro" id="IPR001810">
    <property type="entry name" value="F-box_dom"/>
</dbReference>
<dbReference type="PROSITE" id="PS50181">
    <property type="entry name" value="FBOX"/>
    <property type="match status" value="2"/>
</dbReference>
<name>E3M3Y7_CAERE</name>
<dbReference type="HOGENOM" id="CLU_342029_0_0_1"/>
<dbReference type="PANTHER" id="PTHR21503">
    <property type="entry name" value="F-BOX-CONTAINING HYPOTHETICAL PROTEIN C.ELEGANS"/>
    <property type="match status" value="1"/>
</dbReference>
<proteinExistence type="predicted"/>
<dbReference type="InParanoid" id="E3M3Y7"/>
<dbReference type="eggNOG" id="ENOG502TJRX">
    <property type="taxonomic scope" value="Eukaryota"/>
</dbReference>
<feature type="domain" description="F-box" evidence="1">
    <location>
        <begin position="1"/>
        <end position="49"/>
    </location>
</feature>
<evidence type="ECO:0000259" key="1">
    <source>
        <dbReference type="PROSITE" id="PS50181"/>
    </source>
</evidence>
<evidence type="ECO:0000313" key="3">
    <source>
        <dbReference type="Proteomes" id="UP000008281"/>
    </source>
</evidence>
<dbReference type="PANTHER" id="PTHR21503:SF8">
    <property type="entry name" value="F-BOX ASSOCIATED DOMAIN-CONTAINING PROTEIN-RELATED"/>
    <property type="match status" value="1"/>
</dbReference>
<sequence>MKLFNLPYLAYSQIITSMNPIEVLSLSFCSKRTRNIIKQIRFPDSLTRISTLEHDPKGPVFQLIVNTTKQIISIPFQPAPRRARSEGRRSIGPDDDSILYTSNMNSGFKITDYFFNLVRGTLYELMLDLNVISDLKGFMSEPCMKSVQKIEIVSDTLTSEQLSVFFNSLEVTVPEFQMRSKVEGPMDPNLSFLQTDKLFLNYGECVKREHLLRMDVNYMVVFRSNLGIESIIQFIKQWRDGNNMRLTVAKIQGLSEEALNRDRFISEFNAKPWDPSKRDKCYTYDKDILPNDTPEDCSDGIDFERHDGLLATIRFIPSLREFLFFVWHQRRHSVDLSIFEVSNTMKLFNLPYLAYSRIITSLCPIEVISLSFCSKKSRNIIKQLRFPDSRKRITTEEHDPKVQMFQLAVNTTKQYISIPFQPSPRWDQSEGRRFTGIIDGVKYYFRSIEVVTGTVLFSNIPKSYFKIVRYMLDLVRSNLPFLELDLNVIDDLKGFITEPCMKSVSVIDIISETVTAEKLSIFFNNIENPVKNVHIHSKVEGQVSTSMNIFQTEILVFYESSWITREHLLGFNGKILCIINPTFNIELIIDFIKQWRNGNNTKFVALKMSEVPQEVMNRDRFISEFNAKPWDPTKREKCYIYEKEITDVQNIVADLSDGLDFERDDGLLATIRIRPSGRFQFFVWHKRFTVPA</sequence>
<reference evidence="2" key="1">
    <citation type="submission" date="2007-07" db="EMBL/GenBank/DDBJ databases">
        <title>PCAP assembly of the Caenorhabditis remanei genome.</title>
        <authorList>
            <consortium name="The Caenorhabditis remanei Sequencing Consortium"/>
            <person name="Wilson R.K."/>
        </authorList>
    </citation>
    <scope>NUCLEOTIDE SEQUENCE [LARGE SCALE GENOMIC DNA]</scope>
    <source>
        <strain evidence="2">PB4641</strain>
    </source>
</reference>
<gene>
    <name evidence="2" type="ORF">CRE_08198</name>
</gene>
<dbReference type="InterPro" id="IPR012885">
    <property type="entry name" value="F-box_Sdz-33"/>
</dbReference>
<evidence type="ECO:0000313" key="2">
    <source>
        <dbReference type="EMBL" id="EFO90752.1"/>
    </source>
</evidence>
<dbReference type="AlphaFoldDB" id="E3M3Y7"/>
<keyword evidence="3" id="KW-1185">Reference proteome</keyword>
<dbReference type="EMBL" id="DS268423">
    <property type="protein sequence ID" value="EFO90752.1"/>
    <property type="molecule type" value="Genomic_DNA"/>
</dbReference>
<feature type="domain" description="F-box" evidence="1">
    <location>
        <begin position="344"/>
        <end position="393"/>
    </location>
</feature>
<organism evidence="3">
    <name type="scientific">Caenorhabditis remanei</name>
    <name type="common">Caenorhabditis vulgaris</name>
    <dbReference type="NCBI Taxonomy" id="31234"/>
    <lineage>
        <taxon>Eukaryota</taxon>
        <taxon>Metazoa</taxon>
        <taxon>Ecdysozoa</taxon>
        <taxon>Nematoda</taxon>
        <taxon>Chromadorea</taxon>
        <taxon>Rhabditida</taxon>
        <taxon>Rhabditina</taxon>
        <taxon>Rhabditomorpha</taxon>
        <taxon>Rhabditoidea</taxon>
        <taxon>Rhabditidae</taxon>
        <taxon>Peloderinae</taxon>
        <taxon>Caenorhabditis</taxon>
    </lineage>
</organism>